<evidence type="ECO:0000313" key="1">
    <source>
        <dbReference type="EMBL" id="URA06798.1"/>
    </source>
</evidence>
<sequence length="120" mass="12084">MAAKKKVIYFTAKDVPTSGEIADIAKLNAEAVAAYDVAVRSAVRPMSSGGDLEACDYAAGTVPTAYNAKPVIDPDAIPNQSLGATQAVIQAGTPIAITGGTVTFTVANNAITGGVFTPTP</sequence>
<evidence type="ECO:0000313" key="2">
    <source>
        <dbReference type="Proteomes" id="UP001056479"/>
    </source>
</evidence>
<reference evidence="1" key="1">
    <citation type="journal article" date="2022" name="Viruses">
        <title>Isolation of novel Xanthomonas phages for the plant pathogens X. translucens and X. campestris.</title>
        <authorList>
            <person name="Erdrich S.H."/>
            <person name="Sharma V."/>
            <person name="Schurr U."/>
            <person name="Arsova B."/>
            <person name="Frunzke J."/>
        </authorList>
    </citation>
    <scope>NUCLEOTIDE SEQUENCE</scope>
</reference>
<dbReference type="EMBL" id="ON189042">
    <property type="protein sequence ID" value="URA06798.1"/>
    <property type="molecule type" value="Genomic_DNA"/>
</dbReference>
<organism evidence="1 2">
    <name type="scientific">Xanthomonas phage Langgrundblatt1</name>
    <dbReference type="NCBI Taxonomy" id="2939128"/>
    <lineage>
        <taxon>Viruses</taxon>
        <taxon>Duplodnaviria</taxon>
        <taxon>Heunggongvirae</taxon>
        <taxon>Uroviricota</taxon>
        <taxon>Caudoviricetes</taxon>
        <taxon>Stanbaylleyvirinae</taxon>
        <taxon>Shirevirus</taxon>
        <taxon>Shirevirus langgrundblatt1</taxon>
    </lineage>
</organism>
<protein>
    <recommendedName>
        <fullName evidence="3">Virion structural protein</fullName>
    </recommendedName>
</protein>
<keyword evidence="2" id="KW-1185">Reference proteome</keyword>
<accession>A0A9E7E1C9</accession>
<gene>
    <name evidence="1" type="ORF">Langgrundblatt1_BL10033</name>
</gene>
<name>A0A9E7E1C9_9CAUD</name>
<proteinExistence type="predicted"/>
<evidence type="ECO:0008006" key="3">
    <source>
        <dbReference type="Google" id="ProtNLM"/>
    </source>
</evidence>
<dbReference type="Proteomes" id="UP001056479">
    <property type="component" value="Segment"/>
</dbReference>